<accession>A0A1E3RDV3</accession>
<keyword evidence="3" id="KW-1185">Reference proteome</keyword>
<protein>
    <recommendedName>
        <fullName evidence="4">DUF1772 domain-containing protein</fullName>
    </recommendedName>
</protein>
<dbReference type="AlphaFoldDB" id="A0A1E3RDV3"/>
<name>A0A1E3RDV3_MYCFV</name>
<dbReference type="Proteomes" id="UP000094053">
    <property type="component" value="Unassembled WGS sequence"/>
</dbReference>
<evidence type="ECO:0000313" key="2">
    <source>
        <dbReference type="EMBL" id="ODQ88033.1"/>
    </source>
</evidence>
<dbReference type="RefSeq" id="WP_069415550.1">
    <property type="nucleotide sequence ID" value="NZ_JACKUL010000022.1"/>
</dbReference>
<keyword evidence="1" id="KW-0472">Membrane</keyword>
<dbReference type="EMBL" id="MIHA01000017">
    <property type="protein sequence ID" value="ODQ88033.1"/>
    <property type="molecule type" value="Genomic_DNA"/>
</dbReference>
<evidence type="ECO:0000313" key="3">
    <source>
        <dbReference type="Proteomes" id="UP000094053"/>
    </source>
</evidence>
<feature type="transmembrane region" description="Helical" evidence="1">
    <location>
        <begin position="78"/>
        <end position="96"/>
    </location>
</feature>
<evidence type="ECO:0000256" key="1">
    <source>
        <dbReference type="SAM" id="Phobius"/>
    </source>
</evidence>
<sequence length="146" mass="15765">MWTLLLIAAAALTSGVLLGAGIYETVVVDPVWPKRPGIVQARNGGLSRQRFWLPAHTMCEVLLILALITAWDRPDVRLALLVAVIAHAAVRVWSLLDVEPAGRAFERSDPAGVDEAAAVRWTRRSAARLPLDLITCGAVLWALALA</sequence>
<dbReference type="STRING" id="1776.BHQ18_20855"/>
<reference evidence="3" key="1">
    <citation type="submission" date="2016-09" db="EMBL/GenBank/DDBJ databases">
        <authorList>
            <person name="Greninger A.L."/>
            <person name="Jerome K.R."/>
            <person name="Mcnair B."/>
            <person name="Wallis C."/>
            <person name="Fang F."/>
        </authorList>
    </citation>
    <scope>NUCLEOTIDE SEQUENCE [LARGE SCALE GENOMIC DNA]</scope>
    <source>
        <strain evidence="3">M6</strain>
    </source>
</reference>
<feature type="transmembrane region" description="Helical" evidence="1">
    <location>
        <begin position="51"/>
        <end position="71"/>
    </location>
</feature>
<keyword evidence="1" id="KW-0812">Transmembrane</keyword>
<gene>
    <name evidence="2" type="ORF">BHQ18_20855</name>
</gene>
<organism evidence="2 3">
    <name type="scientific">Mycolicibacterium flavescens</name>
    <name type="common">Mycobacterium flavescens</name>
    <dbReference type="NCBI Taxonomy" id="1776"/>
    <lineage>
        <taxon>Bacteria</taxon>
        <taxon>Bacillati</taxon>
        <taxon>Actinomycetota</taxon>
        <taxon>Actinomycetes</taxon>
        <taxon>Mycobacteriales</taxon>
        <taxon>Mycobacteriaceae</taxon>
        <taxon>Mycolicibacterium</taxon>
    </lineage>
</organism>
<keyword evidence="1" id="KW-1133">Transmembrane helix</keyword>
<proteinExistence type="predicted"/>
<evidence type="ECO:0008006" key="4">
    <source>
        <dbReference type="Google" id="ProtNLM"/>
    </source>
</evidence>
<dbReference type="OrthoDB" id="4623405at2"/>
<comment type="caution">
    <text evidence="2">The sequence shown here is derived from an EMBL/GenBank/DDBJ whole genome shotgun (WGS) entry which is preliminary data.</text>
</comment>